<organism evidence="1 2">
    <name type="scientific">Metallococcus carri</name>
    <dbReference type="NCBI Taxonomy" id="1656884"/>
    <lineage>
        <taxon>Bacteria</taxon>
        <taxon>Bacillati</taxon>
        <taxon>Actinomycetota</taxon>
        <taxon>Actinomycetes</taxon>
        <taxon>Micrococcales</taxon>
        <taxon>Dermacoccaceae</taxon>
        <taxon>Metallococcus</taxon>
    </lineage>
</organism>
<evidence type="ECO:0000313" key="1">
    <source>
        <dbReference type="EMBL" id="NHN55946.1"/>
    </source>
</evidence>
<keyword evidence="2" id="KW-1185">Reference proteome</keyword>
<dbReference type="RefSeq" id="WP_166196257.1">
    <property type="nucleotide sequence ID" value="NZ_JAAOIV010000006.1"/>
</dbReference>
<dbReference type="Proteomes" id="UP000744769">
    <property type="component" value="Unassembled WGS sequence"/>
</dbReference>
<evidence type="ECO:0000313" key="2">
    <source>
        <dbReference type="Proteomes" id="UP000744769"/>
    </source>
</evidence>
<protein>
    <recommendedName>
        <fullName evidence="3">Peptidase MA-like domain-containing protein</fullName>
    </recommendedName>
</protein>
<gene>
    <name evidence="1" type="ORF">G9U51_09180</name>
</gene>
<proteinExistence type="predicted"/>
<dbReference type="EMBL" id="JAAOIV010000006">
    <property type="protein sequence ID" value="NHN55946.1"/>
    <property type="molecule type" value="Genomic_DNA"/>
</dbReference>
<reference evidence="1" key="1">
    <citation type="submission" date="2020-03" db="EMBL/GenBank/DDBJ databases">
        <title>Draft sequencing of Calidifontibacter sp. DB0510.</title>
        <authorList>
            <person name="Kim D.-U."/>
        </authorList>
    </citation>
    <scope>NUCLEOTIDE SEQUENCE</scope>
    <source>
        <strain evidence="1">DB0510</strain>
    </source>
</reference>
<comment type="caution">
    <text evidence="1">The sequence shown here is derived from an EMBL/GenBank/DDBJ whole genome shotgun (WGS) entry which is preliminary data.</text>
</comment>
<name>A0A967B744_9MICO</name>
<evidence type="ECO:0008006" key="3">
    <source>
        <dbReference type="Google" id="ProtNLM"/>
    </source>
</evidence>
<dbReference type="AlphaFoldDB" id="A0A967B744"/>
<accession>A0A967B744</accession>
<sequence length="225" mass="23517">MTVTGAQPAARLAEVLADATTARQRVRAFWGITANPAITVLVPRTVEQFQAAGGNGDGSSVAATALDGGRVVLSPQLFERVDRPGRLVVLTHELTHVLLGQTGLRDVPDWVVEGSAEVTAYDGTRLPFARIAPDLAARVRQGRLPSGPPADAAFAAANPQPAYGEAWAWCGFLVTRFGRAAFTGFVRAVDGAGTASGTTAAFRRAFGAEPAGLTGAYQAYLRGKR</sequence>